<comment type="caution">
    <text evidence="1">The sequence shown here is derived from an EMBL/GenBank/DDBJ whole genome shotgun (WGS) entry which is preliminary data.</text>
</comment>
<evidence type="ECO:0000313" key="2">
    <source>
        <dbReference type="EMBL" id="OXA97810.1"/>
    </source>
</evidence>
<dbReference type="EMBL" id="JPRM01000036">
    <property type="protein sequence ID" value="KFF11152.1"/>
    <property type="molecule type" value="Genomic_DNA"/>
</dbReference>
<dbReference type="AlphaFoldDB" id="A0A086A388"/>
<evidence type="ECO:0000313" key="1">
    <source>
        <dbReference type="EMBL" id="KFF11152.1"/>
    </source>
</evidence>
<reference evidence="1 3" key="1">
    <citation type="submission" date="2014-07" db="EMBL/GenBank/DDBJ databases">
        <title>Genome of Flavobacterium hydatis DSM 2063.</title>
        <authorList>
            <person name="Pipes S.E."/>
            <person name="Stropko S.J."/>
            <person name="Newman J.D."/>
        </authorList>
    </citation>
    <scope>NUCLEOTIDE SEQUENCE [LARGE SCALE GENOMIC DNA]</scope>
    <source>
        <strain evidence="1 3">DSM 2063</strain>
    </source>
</reference>
<dbReference type="Proteomes" id="UP000198424">
    <property type="component" value="Unassembled WGS sequence"/>
</dbReference>
<name>A0A086A388_FLAHY</name>
<evidence type="ECO:0000313" key="3">
    <source>
        <dbReference type="Proteomes" id="UP000028712"/>
    </source>
</evidence>
<evidence type="ECO:0000313" key="4">
    <source>
        <dbReference type="Proteomes" id="UP000198424"/>
    </source>
</evidence>
<dbReference type="OrthoDB" id="7061679at2"/>
<accession>A0A086A388</accession>
<proteinExistence type="predicted"/>
<gene>
    <name evidence="2" type="ORF">B0A62_02850</name>
    <name evidence="1" type="ORF">IW20_19610</name>
</gene>
<dbReference type="EMBL" id="MUGY01000002">
    <property type="protein sequence ID" value="OXA97810.1"/>
    <property type="molecule type" value="Genomic_DNA"/>
</dbReference>
<dbReference type="eggNOG" id="ENOG502ZZKP">
    <property type="taxonomic scope" value="Bacteria"/>
</dbReference>
<organism evidence="1 3">
    <name type="scientific">Flavobacterium hydatis</name>
    <name type="common">Cytophaga aquatilis</name>
    <dbReference type="NCBI Taxonomy" id="991"/>
    <lineage>
        <taxon>Bacteria</taxon>
        <taxon>Pseudomonadati</taxon>
        <taxon>Bacteroidota</taxon>
        <taxon>Flavobacteriia</taxon>
        <taxon>Flavobacteriales</taxon>
        <taxon>Flavobacteriaceae</taxon>
        <taxon>Flavobacterium</taxon>
    </lineage>
</organism>
<protein>
    <submittedName>
        <fullName evidence="1">Uncharacterized protein</fullName>
    </submittedName>
</protein>
<sequence>MTYKDEVLELLKKTDINEGDIFDFGETPHEHEFAETYQFYRGILTWASKYDVKSSSIFFQNDTSPNARAKTFNKHGVIAITSGLMIRQINDFLKNEELDKKLKERFEKIHPFLDNPIHVLMYQQVQHSTFYHELGHLIQQSEELQNWMQETSTSNNFSLTRHKLELDADSFSALSLAAHIQQYGFKIFGETIDTEKMELLVELFSATVLLYFLTFSNAKREIYYEENSHPHPLVRIINVLLIISDYLGKSPKLSKKGIIINPRKIIRGTIDLVEKIESEIFKNEKSDDLNIILSKNKTEIINYFTKLRAHKVEDCREASDVWNEKIPT</sequence>
<reference evidence="2 4" key="2">
    <citation type="submission" date="2016-11" db="EMBL/GenBank/DDBJ databases">
        <title>Whole genomes of Flavobacteriaceae.</title>
        <authorList>
            <person name="Stine C."/>
            <person name="Li C."/>
            <person name="Tadesse D."/>
        </authorList>
    </citation>
    <scope>NUCLEOTIDE SEQUENCE [LARGE SCALE GENOMIC DNA]</scope>
    <source>
        <strain evidence="2 4">ATCC 29551</strain>
    </source>
</reference>
<dbReference type="Proteomes" id="UP000028712">
    <property type="component" value="Unassembled WGS sequence"/>
</dbReference>
<dbReference type="RefSeq" id="WP_035626130.1">
    <property type="nucleotide sequence ID" value="NZ_JBEWQG010000007.1"/>
</dbReference>
<keyword evidence="4" id="KW-1185">Reference proteome</keyword>